<dbReference type="PATRIC" id="fig|992080.3.peg.1310"/>
<sequence>MIIFFQEIARISEKLSLISFMSLLTRSQQDQRLRSALSCFILCSPLFFTPD</sequence>
<organism evidence="1 2">
    <name type="scientific">Helicobacter pylori Hp P-15</name>
    <dbReference type="NCBI Taxonomy" id="992080"/>
    <lineage>
        <taxon>Bacteria</taxon>
        <taxon>Pseudomonadati</taxon>
        <taxon>Campylobacterota</taxon>
        <taxon>Epsilonproteobacteria</taxon>
        <taxon>Campylobacterales</taxon>
        <taxon>Helicobacteraceae</taxon>
        <taxon>Helicobacter</taxon>
    </lineage>
</organism>
<evidence type="ECO:0000313" key="2">
    <source>
        <dbReference type="Proteomes" id="UP000005838"/>
    </source>
</evidence>
<gene>
    <name evidence="1" type="ORF">HPHPP15_1341</name>
</gene>
<dbReference type="Proteomes" id="UP000005838">
    <property type="component" value="Unassembled WGS sequence"/>
</dbReference>
<dbReference type="AlphaFoldDB" id="J0QAG5"/>
<proteinExistence type="predicted"/>
<dbReference type="EMBL" id="AKPP01000003">
    <property type="protein sequence ID" value="EJC07998.1"/>
    <property type="molecule type" value="Genomic_DNA"/>
</dbReference>
<comment type="caution">
    <text evidence="1">The sequence shown here is derived from an EMBL/GenBank/DDBJ whole genome shotgun (WGS) entry which is preliminary data.</text>
</comment>
<reference evidence="1 2" key="1">
    <citation type="journal article" date="2013" name="Pathog. Dis.">
        <title>Genome sequences of 65 Helicobacter pylori strains isolated from asymptomatic individuals and patients with gastric cancer, peptic ulcer disease, or gastritis.</title>
        <authorList>
            <person name="Blanchard T.G."/>
            <person name="Czinn S.J."/>
            <person name="Correa P."/>
            <person name="Nakazawa T."/>
            <person name="Keelan M."/>
            <person name="Morningstar L."/>
            <person name="Santana-Cruz I."/>
            <person name="Maroo A."/>
            <person name="McCracken C."/>
            <person name="Shefchek K."/>
            <person name="Daugherty S."/>
            <person name="Song Y."/>
            <person name="Fraser C.M."/>
            <person name="Fricke W.F."/>
        </authorList>
    </citation>
    <scope>NUCLEOTIDE SEQUENCE [LARGE SCALE GENOMIC DNA]</scope>
    <source>
        <strain evidence="1 2">Hp P-15</strain>
    </source>
</reference>
<protein>
    <submittedName>
        <fullName evidence="1">Uncharacterized protein</fullName>
    </submittedName>
</protein>
<evidence type="ECO:0000313" key="1">
    <source>
        <dbReference type="EMBL" id="EJC07998.1"/>
    </source>
</evidence>
<accession>J0QAG5</accession>
<name>J0QAG5_HELPX</name>